<dbReference type="Pfam" id="PF13927">
    <property type="entry name" value="Ig_3"/>
    <property type="match status" value="1"/>
</dbReference>
<dbReference type="InterPro" id="IPR013783">
    <property type="entry name" value="Ig-like_fold"/>
</dbReference>
<dbReference type="CDD" id="cd00096">
    <property type="entry name" value="Ig"/>
    <property type="match status" value="1"/>
</dbReference>
<feature type="compositionally biased region" description="Basic and acidic residues" evidence="3">
    <location>
        <begin position="454"/>
        <end position="467"/>
    </location>
</feature>
<dbReference type="GO" id="GO:0016020">
    <property type="term" value="C:membrane"/>
    <property type="evidence" value="ECO:0007669"/>
    <property type="project" value="UniProtKB-SubCell"/>
</dbReference>
<keyword evidence="4" id="KW-0732">Signal</keyword>
<protein>
    <recommendedName>
        <fullName evidence="5">Ig-like domain-containing protein</fullName>
    </recommendedName>
</protein>
<evidence type="ECO:0000313" key="6">
    <source>
        <dbReference type="EMBL" id="CAJ0580645.1"/>
    </source>
</evidence>
<dbReference type="GO" id="GO:0098609">
    <property type="term" value="P:cell-cell adhesion"/>
    <property type="evidence" value="ECO:0007669"/>
    <property type="project" value="TreeGrafter"/>
</dbReference>
<keyword evidence="2" id="KW-1015">Disulfide bond</keyword>
<evidence type="ECO:0000259" key="5">
    <source>
        <dbReference type="PROSITE" id="PS50835"/>
    </source>
</evidence>
<feature type="signal peptide" evidence="4">
    <location>
        <begin position="1"/>
        <end position="21"/>
    </location>
</feature>
<dbReference type="PROSITE" id="PS51257">
    <property type="entry name" value="PROKAR_LIPOPROTEIN"/>
    <property type="match status" value="1"/>
</dbReference>
<dbReference type="SUPFAM" id="SSF48726">
    <property type="entry name" value="Immunoglobulin"/>
    <property type="match status" value="2"/>
</dbReference>
<dbReference type="InterPro" id="IPR003598">
    <property type="entry name" value="Ig_sub2"/>
</dbReference>
<feature type="domain" description="Ig-like" evidence="5">
    <location>
        <begin position="159"/>
        <end position="252"/>
    </location>
</feature>
<dbReference type="AlphaFoldDB" id="A0AA36D5W6"/>
<dbReference type="InterPro" id="IPR003599">
    <property type="entry name" value="Ig_sub"/>
</dbReference>
<accession>A0AA36D5W6</accession>
<dbReference type="Proteomes" id="UP001177023">
    <property type="component" value="Unassembled WGS sequence"/>
</dbReference>
<dbReference type="InterPro" id="IPR007110">
    <property type="entry name" value="Ig-like_dom"/>
</dbReference>
<feature type="chain" id="PRO_5041309935" description="Ig-like domain-containing protein" evidence="4">
    <location>
        <begin position="22"/>
        <end position="833"/>
    </location>
</feature>
<evidence type="ECO:0000256" key="4">
    <source>
        <dbReference type="SAM" id="SignalP"/>
    </source>
</evidence>
<dbReference type="PROSITE" id="PS50835">
    <property type="entry name" value="IG_LIKE"/>
    <property type="match status" value="2"/>
</dbReference>
<reference evidence="6" key="1">
    <citation type="submission" date="2023-06" db="EMBL/GenBank/DDBJ databases">
        <authorList>
            <person name="Delattre M."/>
        </authorList>
    </citation>
    <scope>NUCLEOTIDE SEQUENCE</scope>
    <source>
        <strain evidence="6">AF72</strain>
    </source>
</reference>
<evidence type="ECO:0000256" key="1">
    <source>
        <dbReference type="ARBA" id="ARBA00022737"/>
    </source>
</evidence>
<feature type="non-terminal residue" evidence="6">
    <location>
        <position position="1"/>
    </location>
</feature>
<feature type="region of interest" description="Disordered" evidence="3">
    <location>
        <begin position="437"/>
        <end position="467"/>
    </location>
</feature>
<organism evidence="6 7">
    <name type="scientific">Mesorhabditis spiculigera</name>
    <dbReference type="NCBI Taxonomy" id="96644"/>
    <lineage>
        <taxon>Eukaryota</taxon>
        <taxon>Metazoa</taxon>
        <taxon>Ecdysozoa</taxon>
        <taxon>Nematoda</taxon>
        <taxon>Chromadorea</taxon>
        <taxon>Rhabditida</taxon>
        <taxon>Rhabditina</taxon>
        <taxon>Rhabditomorpha</taxon>
        <taxon>Rhabditoidea</taxon>
        <taxon>Rhabditidae</taxon>
        <taxon>Mesorhabditinae</taxon>
        <taxon>Mesorhabditis</taxon>
    </lineage>
</organism>
<dbReference type="PANTHER" id="PTHR44170">
    <property type="entry name" value="PROTEIN SIDEKICK"/>
    <property type="match status" value="1"/>
</dbReference>
<keyword evidence="7" id="KW-1185">Reference proteome</keyword>
<dbReference type="InterPro" id="IPR036179">
    <property type="entry name" value="Ig-like_dom_sf"/>
</dbReference>
<evidence type="ECO:0000256" key="2">
    <source>
        <dbReference type="ARBA" id="ARBA00023157"/>
    </source>
</evidence>
<gene>
    <name evidence="6" type="ORF">MSPICULIGERA_LOCUS18837</name>
</gene>
<feature type="domain" description="Ig-like" evidence="5">
    <location>
        <begin position="45"/>
        <end position="143"/>
    </location>
</feature>
<proteinExistence type="predicted"/>
<evidence type="ECO:0000313" key="7">
    <source>
        <dbReference type="Proteomes" id="UP001177023"/>
    </source>
</evidence>
<dbReference type="Gene3D" id="2.60.40.10">
    <property type="entry name" value="Immunoglobulins"/>
    <property type="match status" value="2"/>
</dbReference>
<keyword evidence="1" id="KW-0677">Repeat</keyword>
<dbReference type="SMART" id="SM00408">
    <property type="entry name" value="IGc2"/>
    <property type="match status" value="2"/>
</dbReference>
<name>A0AA36D5W6_9BILA</name>
<dbReference type="SMART" id="SM00409">
    <property type="entry name" value="IG"/>
    <property type="match status" value="2"/>
</dbReference>
<feature type="region of interest" description="Disordered" evidence="3">
    <location>
        <begin position="813"/>
        <end position="833"/>
    </location>
</feature>
<dbReference type="PANTHER" id="PTHR44170:SF6">
    <property type="entry name" value="CONTACTIN"/>
    <property type="match status" value="1"/>
</dbReference>
<comment type="caution">
    <text evidence="6">The sequence shown here is derived from an EMBL/GenBank/DDBJ whole genome shotgun (WGS) entry which is preliminary data.</text>
</comment>
<dbReference type="EMBL" id="CATQJA010002662">
    <property type="protein sequence ID" value="CAJ0580645.1"/>
    <property type="molecule type" value="Genomic_DNA"/>
</dbReference>
<sequence>MRVADALLLGSVTLLIACTNGSPAPQSPEKPQALPAKCLGLLDRPSVFIHEAVKSDVVTWGDAYTLHCEATASPPSGITWYKDGQKISKDLKIETMEGIIETGVETREGRLHIPCFSPSMEGEYTCVVDNECGVIASSSTNITLNGMARPKRCLKDISPPVIVEATTSRVEQPQNNVRMICRAAGLPKPTIYWTRIDEDGNDISIENDVRFQREATGDLVVLGQLNSDEASIDLRCTAQNEWGEAFTESSIIYVLPENSPYTLFAQHEALHHQAEKEFLRQQKQFQDQLLLHPFQQTFVGTGGGGGPPLFAPPTNNYYEQPQTAYRPQAVPQINRVSTQPLPVATRDIQGQQVVVSQPAPLPVQQQKIAAPAPIVASPTRVQTAGVESAERILPRPEHMKAPTLDRITSSKEDPPFDPIQNAMVAQVLQVNSDGIDRLHESKPNHARRRSKSGTRSEGKANDKSAETVIRGERTFTASESHDEDTLEVNTKDVPTAKKEGNVDIQKLFHALDLSPDEKREIVQHVEQLLKEEITRKILRNAGFNLNSTTSLVPSWPRETTITQLSTTTMTTTFATTPFPATTRPSITLHGTVEEVPEPSPIKHMSGTLHIRDQPEIRESQPAPPRMSLIDETSVAESKSPIVQPGQTIKIIGAEQIQPQGDPDWPVQTTDKHLSFNGNPRTVEEGIGRIHTRRIRPEADTLLPDAVDPEVTGEPLDLSEADSVTPAGERMVVNVEPVTTTTEMTTTTDYQPLSKTNYLPPRMRNRPHVMTAFQRLANDYRARLEGTDSMGRLLANFYKDAYIVLRQRDVSSSIKRHPTSRNKNRHRKVFRGRV</sequence>
<evidence type="ECO:0000256" key="3">
    <source>
        <dbReference type="SAM" id="MobiDB-lite"/>
    </source>
</evidence>